<dbReference type="Gene3D" id="3.40.960.10">
    <property type="entry name" value="VSR Endonuclease"/>
    <property type="match status" value="1"/>
</dbReference>
<proteinExistence type="predicted"/>
<dbReference type="Proteomes" id="UP001501594">
    <property type="component" value="Unassembled WGS sequence"/>
</dbReference>
<evidence type="ECO:0000313" key="4">
    <source>
        <dbReference type="Proteomes" id="UP001501594"/>
    </source>
</evidence>
<organism evidence="3 4">
    <name type="scientific">Frondihabitans peucedani</name>
    <dbReference type="NCBI Taxonomy" id="598626"/>
    <lineage>
        <taxon>Bacteria</taxon>
        <taxon>Bacillati</taxon>
        <taxon>Actinomycetota</taxon>
        <taxon>Actinomycetes</taxon>
        <taxon>Micrococcales</taxon>
        <taxon>Microbacteriaceae</taxon>
        <taxon>Frondihabitans</taxon>
    </lineage>
</organism>
<evidence type="ECO:0000313" key="3">
    <source>
        <dbReference type="EMBL" id="GAA4266382.1"/>
    </source>
</evidence>
<reference evidence="4" key="1">
    <citation type="journal article" date="2019" name="Int. J. Syst. Evol. Microbiol.">
        <title>The Global Catalogue of Microorganisms (GCM) 10K type strain sequencing project: providing services to taxonomists for standard genome sequencing and annotation.</title>
        <authorList>
            <consortium name="The Broad Institute Genomics Platform"/>
            <consortium name="The Broad Institute Genome Sequencing Center for Infectious Disease"/>
            <person name="Wu L."/>
            <person name="Ma J."/>
        </authorList>
    </citation>
    <scope>NUCLEOTIDE SEQUENCE [LARGE SCALE GENOMIC DNA]</scope>
    <source>
        <strain evidence="4">JCM 17442</strain>
    </source>
</reference>
<dbReference type="EMBL" id="BAABAU010000001">
    <property type="protein sequence ID" value="GAA4266382.1"/>
    <property type="molecule type" value="Genomic_DNA"/>
</dbReference>
<dbReference type="InterPro" id="IPR011335">
    <property type="entry name" value="Restrct_endonuc-II-like"/>
</dbReference>
<name>A0ABP8E2B9_9MICO</name>
<sequence length="294" mass="31768">MDDLLSGSLARLDGVARHGELVRAGVGRRELSAAWQEGEILRVRHGVYAVPGLPAGVERAVRVGGVLAGPSACGLLGLWEPPGPALHVSVEQHARALRDPDHANRPLDPAREDVVVLYDREAGWGAGGALSRRPRRHVGLRACLRQTIARSEPRAGLAVLDSAVRGHGLTPADLLSLRAELPARCHRVLDRADPSAESGSESIMRWGLVEAGLSFEAQKWVGDGIRVDFLVAGRVVVECVSHEFHAGRREYERDRARIAAVARTGHTVLEFTHHQVLDEWPMVIGTILAAVVRG</sequence>
<evidence type="ECO:0000259" key="1">
    <source>
        <dbReference type="Pfam" id="PF04480"/>
    </source>
</evidence>
<feature type="domain" description="DUF559" evidence="1">
    <location>
        <begin position="211"/>
        <end position="290"/>
    </location>
</feature>
<dbReference type="Pfam" id="PF13338">
    <property type="entry name" value="AbiEi_4"/>
    <property type="match status" value="1"/>
</dbReference>
<keyword evidence="4" id="KW-1185">Reference proteome</keyword>
<evidence type="ECO:0008006" key="5">
    <source>
        <dbReference type="Google" id="ProtNLM"/>
    </source>
</evidence>
<feature type="domain" description="AbiEi antitoxin N-terminal" evidence="2">
    <location>
        <begin position="10"/>
        <end position="51"/>
    </location>
</feature>
<dbReference type="RefSeq" id="WP_344795556.1">
    <property type="nucleotide sequence ID" value="NZ_BAABAU010000001.1"/>
</dbReference>
<dbReference type="InterPro" id="IPR007569">
    <property type="entry name" value="DUF559"/>
</dbReference>
<comment type="caution">
    <text evidence="3">The sequence shown here is derived from an EMBL/GenBank/DDBJ whole genome shotgun (WGS) entry which is preliminary data.</text>
</comment>
<dbReference type="InterPro" id="IPR025159">
    <property type="entry name" value="AbiEi_N"/>
</dbReference>
<dbReference type="Pfam" id="PF04480">
    <property type="entry name" value="DUF559"/>
    <property type="match status" value="1"/>
</dbReference>
<accession>A0ABP8E2B9</accession>
<gene>
    <name evidence="3" type="ORF">GCM10022256_19940</name>
</gene>
<protein>
    <recommendedName>
        <fullName evidence="5">DUF559 domain-containing protein</fullName>
    </recommendedName>
</protein>
<evidence type="ECO:0000259" key="2">
    <source>
        <dbReference type="Pfam" id="PF13338"/>
    </source>
</evidence>
<dbReference type="SUPFAM" id="SSF52980">
    <property type="entry name" value="Restriction endonuclease-like"/>
    <property type="match status" value="1"/>
</dbReference>